<protein>
    <submittedName>
        <fullName evidence="1">Uncharacterized protein</fullName>
    </submittedName>
</protein>
<dbReference type="Proteomes" id="UP000032748">
    <property type="component" value="Chromosome"/>
</dbReference>
<organism evidence="1 2">
    <name type="scientific">Pseudomonas chlororaphis</name>
    <dbReference type="NCBI Taxonomy" id="587753"/>
    <lineage>
        <taxon>Bacteria</taxon>
        <taxon>Pseudomonadati</taxon>
        <taxon>Pseudomonadota</taxon>
        <taxon>Gammaproteobacteria</taxon>
        <taxon>Pseudomonadales</taxon>
        <taxon>Pseudomonadaceae</taxon>
        <taxon>Pseudomonas</taxon>
    </lineage>
</organism>
<evidence type="ECO:0000313" key="1">
    <source>
        <dbReference type="EMBL" id="AKA27195.1"/>
    </source>
</evidence>
<dbReference type="EMBL" id="CP011110">
    <property type="protein sequence ID" value="AKA27195.1"/>
    <property type="molecule type" value="Genomic_DNA"/>
</dbReference>
<dbReference type="KEGG" id="pcz:PCL1606_57510"/>
<name>A0A0D5Y842_9PSED</name>
<evidence type="ECO:0000313" key="2">
    <source>
        <dbReference type="Proteomes" id="UP000032748"/>
    </source>
</evidence>
<gene>
    <name evidence="1" type="ORF">PCL1606_57510</name>
</gene>
<accession>A0A0D5Y842</accession>
<dbReference type="AlphaFoldDB" id="A0A0D5Y842"/>
<proteinExistence type="predicted"/>
<reference evidence="1 2" key="1">
    <citation type="journal article" date="2015" name="Mol. Plant Microbe Interact.">
        <title>Comparative Genomic Analysis of Pseudomonas chlororaphis PCL1606 Reveals New Insight into Antifungal Compounds Involved in Biocontrol.</title>
        <authorList>
            <person name="Calderon C.E."/>
            <person name="Ramos C."/>
            <person name="de Vicente A."/>
            <person name="Cazorla F.M."/>
        </authorList>
    </citation>
    <scope>NUCLEOTIDE SEQUENCE [LARGE SCALE GENOMIC DNA]</scope>
    <source>
        <strain evidence="1 2">PCL1606</strain>
    </source>
</reference>
<sequence>MNVTVFSRLSPRSGRGHARERLRLYNKRRDEAQFASPAMPDFGGYVLWY</sequence>